<dbReference type="Proteomes" id="UP001173578">
    <property type="component" value="Unassembled WGS sequence"/>
</dbReference>
<proteinExistence type="predicted"/>
<dbReference type="EMBL" id="JACALR010000004">
    <property type="protein sequence ID" value="MDM1551623.1"/>
    <property type="molecule type" value="Genomic_DNA"/>
</dbReference>
<evidence type="ECO:0000259" key="1">
    <source>
        <dbReference type="Pfam" id="PF12728"/>
    </source>
</evidence>
<dbReference type="Pfam" id="PF12728">
    <property type="entry name" value="HTH_17"/>
    <property type="match status" value="1"/>
</dbReference>
<comment type="caution">
    <text evidence="2">The sequence shown here is derived from an EMBL/GenBank/DDBJ whole genome shotgun (WGS) entry which is preliminary data.</text>
</comment>
<gene>
    <name evidence="2" type="ORF">HX095_10395</name>
</gene>
<organism evidence="2 3">
    <name type="scientific">Empedobacter falsenii</name>
    <dbReference type="NCBI Taxonomy" id="343874"/>
    <lineage>
        <taxon>Bacteria</taxon>
        <taxon>Pseudomonadati</taxon>
        <taxon>Bacteroidota</taxon>
        <taxon>Flavobacteriia</taxon>
        <taxon>Flavobacteriales</taxon>
        <taxon>Weeksellaceae</taxon>
        <taxon>Empedobacter</taxon>
    </lineage>
</organism>
<reference evidence="2" key="1">
    <citation type="submission" date="2020-06" db="EMBL/GenBank/DDBJ databases">
        <authorList>
            <person name="Dong N."/>
        </authorList>
    </citation>
    <scope>NUCLEOTIDE SEQUENCE</scope>
    <source>
        <strain evidence="2">210</strain>
    </source>
</reference>
<dbReference type="InterPro" id="IPR041657">
    <property type="entry name" value="HTH_17"/>
</dbReference>
<dbReference type="AlphaFoldDB" id="A0AAW7DJ89"/>
<sequence length="114" mass="13643">MNVEQLTSKINSLELTILMMLEKQNEFYDQALMKLSINNKEYYSRDEAAEFLNLEPDYIYQLVHQGRLKKVDNPNNKKLYFRKSDLIDYITGKSEIKSETIEEEILNNWNKKSR</sequence>
<accession>A0AAW7DJ89</accession>
<name>A0AAW7DJ89_9FLAO</name>
<protein>
    <submittedName>
        <fullName evidence="2">Helix-turn-helix domain-containing protein</fullName>
    </submittedName>
</protein>
<dbReference type="RefSeq" id="WP_188319724.1">
    <property type="nucleotide sequence ID" value="NZ_JACALR010000004.1"/>
</dbReference>
<reference evidence="2" key="2">
    <citation type="journal article" date="2022" name="Sci. Total Environ.">
        <title>Prevalence, transmission, and molecular epidemiology of tet(X)-positive bacteria among humans, animals, and environmental niches in China: An epidemiological, and genomic-based study.</title>
        <authorList>
            <person name="Dong N."/>
            <person name="Zeng Y."/>
            <person name="Cai C."/>
            <person name="Sun C."/>
            <person name="Lu J."/>
            <person name="Liu C."/>
            <person name="Zhou H."/>
            <person name="Sun Q."/>
            <person name="Shu L."/>
            <person name="Wang H."/>
            <person name="Wang Y."/>
            <person name="Wang S."/>
            <person name="Wu C."/>
            <person name="Chan E.W."/>
            <person name="Chen G."/>
            <person name="Shen Z."/>
            <person name="Chen S."/>
            <person name="Zhang R."/>
        </authorList>
    </citation>
    <scope>NUCLEOTIDE SEQUENCE</scope>
    <source>
        <strain evidence="2">210</strain>
    </source>
</reference>
<evidence type="ECO:0000313" key="2">
    <source>
        <dbReference type="EMBL" id="MDM1551623.1"/>
    </source>
</evidence>
<evidence type="ECO:0000313" key="3">
    <source>
        <dbReference type="Proteomes" id="UP001173578"/>
    </source>
</evidence>
<feature type="domain" description="Helix-turn-helix" evidence="1">
    <location>
        <begin position="42"/>
        <end position="93"/>
    </location>
</feature>